<comment type="caution">
    <text evidence="10">The sequence shown here is derived from an EMBL/GenBank/DDBJ whole genome shotgun (WGS) entry which is preliminary data.</text>
</comment>
<evidence type="ECO:0000256" key="1">
    <source>
        <dbReference type="ARBA" id="ARBA00004141"/>
    </source>
</evidence>
<dbReference type="PROSITE" id="PS50262">
    <property type="entry name" value="G_PROTEIN_RECEP_F1_2"/>
    <property type="match status" value="1"/>
</dbReference>
<gene>
    <name evidence="11" type="ORF">BJG266_LOCUS4971</name>
    <name evidence="10" type="ORF">QVE165_LOCUS2065</name>
</gene>
<keyword evidence="2 8" id="KW-0812">Transmembrane</keyword>
<evidence type="ECO:0000313" key="10">
    <source>
        <dbReference type="EMBL" id="CAF0761150.1"/>
    </source>
</evidence>
<keyword evidence="7" id="KW-0807">Transducer</keyword>
<keyword evidence="3 8" id="KW-1133">Transmembrane helix</keyword>
<evidence type="ECO:0000256" key="2">
    <source>
        <dbReference type="ARBA" id="ARBA00022692"/>
    </source>
</evidence>
<dbReference type="GO" id="GO:0004930">
    <property type="term" value="F:G protein-coupled receptor activity"/>
    <property type="evidence" value="ECO:0007669"/>
    <property type="project" value="UniProtKB-KW"/>
</dbReference>
<comment type="subcellular location">
    <subcellularLocation>
        <location evidence="1">Membrane</location>
        <topology evidence="1">Multi-pass membrane protein</topology>
    </subcellularLocation>
</comment>
<evidence type="ECO:0000256" key="7">
    <source>
        <dbReference type="ARBA" id="ARBA00023224"/>
    </source>
</evidence>
<evidence type="ECO:0000256" key="4">
    <source>
        <dbReference type="ARBA" id="ARBA00023040"/>
    </source>
</evidence>
<feature type="transmembrane region" description="Helical" evidence="8">
    <location>
        <begin position="230"/>
        <end position="252"/>
    </location>
</feature>
<dbReference type="OrthoDB" id="10032611at2759"/>
<evidence type="ECO:0000256" key="3">
    <source>
        <dbReference type="ARBA" id="ARBA00022989"/>
    </source>
</evidence>
<name>A0A813Q2T6_9BILA</name>
<dbReference type="InterPro" id="IPR017452">
    <property type="entry name" value="GPCR_Rhodpsn_7TM"/>
</dbReference>
<feature type="transmembrane region" description="Helical" evidence="8">
    <location>
        <begin position="95"/>
        <end position="113"/>
    </location>
</feature>
<dbReference type="EMBL" id="CAJNOI010000012">
    <property type="protein sequence ID" value="CAF0796646.1"/>
    <property type="molecule type" value="Genomic_DNA"/>
</dbReference>
<feature type="transmembrane region" description="Helical" evidence="8">
    <location>
        <begin position="272"/>
        <end position="292"/>
    </location>
</feature>
<sequence length="327" mass="37529">MSSSTISALIFATRQVSIYLGTAVLVAGVLGGLFNIIVFLSLRTFRQTSCAFYLVIMSFVNIGSLMTTTLSRIMISGFGIDWTQSSLIYCKFRLAFVQLCALTSLTCMCLATLDQFFATCSSLRWRQWSSSKLTYRLTAITVLFWTFHGVPYVLYYGHFQSPTTGQVSCIITNLMFQNYYTYGYSLTLMYFLPTVLTIVFALMAYRNVQTIPYRTVPLVRRELDKQLTEMILVQVVYNFITMTPFAVVTIIGATTNVTNNPVLQAQMQFASILGFFVYYLYWASSFYIYICVSERFRQQFIYVIFDVHMKRLQKVKIPAINRILPQV</sequence>
<dbReference type="GO" id="GO:0005886">
    <property type="term" value="C:plasma membrane"/>
    <property type="evidence" value="ECO:0007669"/>
    <property type="project" value="TreeGrafter"/>
</dbReference>
<dbReference type="EMBL" id="CAJNOM010000006">
    <property type="protein sequence ID" value="CAF0761150.1"/>
    <property type="molecule type" value="Genomic_DNA"/>
</dbReference>
<dbReference type="Proteomes" id="UP000663877">
    <property type="component" value="Unassembled WGS sequence"/>
</dbReference>
<feature type="transmembrane region" description="Helical" evidence="8">
    <location>
        <begin position="133"/>
        <end position="155"/>
    </location>
</feature>
<evidence type="ECO:0000256" key="8">
    <source>
        <dbReference type="SAM" id="Phobius"/>
    </source>
</evidence>
<evidence type="ECO:0000256" key="6">
    <source>
        <dbReference type="ARBA" id="ARBA00023170"/>
    </source>
</evidence>
<evidence type="ECO:0000259" key="9">
    <source>
        <dbReference type="PROSITE" id="PS50262"/>
    </source>
</evidence>
<keyword evidence="4" id="KW-0297">G-protein coupled receptor</keyword>
<accession>A0A813Q2T6</accession>
<feature type="transmembrane region" description="Helical" evidence="8">
    <location>
        <begin position="182"/>
        <end position="205"/>
    </location>
</feature>
<organism evidence="10 12">
    <name type="scientific">Adineta steineri</name>
    <dbReference type="NCBI Taxonomy" id="433720"/>
    <lineage>
        <taxon>Eukaryota</taxon>
        <taxon>Metazoa</taxon>
        <taxon>Spiralia</taxon>
        <taxon>Gnathifera</taxon>
        <taxon>Rotifera</taxon>
        <taxon>Eurotatoria</taxon>
        <taxon>Bdelloidea</taxon>
        <taxon>Adinetida</taxon>
        <taxon>Adinetidae</taxon>
        <taxon>Adineta</taxon>
    </lineage>
</organism>
<feature type="domain" description="G-protein coupled receptors family 1 profile" evidence="9">
    <location>
        <begin position="31"/>
        <end position="289"/>
    </location>
</feature>
<evidence type="ECO:0000313" key="12">
    <source>
        <dbReference type="Proteomes" id="UP000663832"/>
    </source>
</evidence>
<dbReference type="AlphaFoldDB" id="A0A813Q2T6"/>
<dbReference type="Gene3D" id="1.20.1070.10">
    <property type="entry name" value="Rhodopsin 7-helix transmembrane proteins"/>
    <property type="match status" value="1"/>
</dbReference>
<dbReference type="Proteomes" id="UP000663832">
    <property type="component" value="Unassembled WGS sequence"/>
</dbReference>
<protein>
    <recommendedName>
        <fullName evidence="9">G-protein coupled receptors family 1 profile domain-containing protein</fullName>
    </recommendedName>
</protein>
<reference evidence="10" key="1">
    <citation type="submission" date="2021-02" db="EMBL/GenBank/DDBJ databases">
        <authorList>
            <person name="Nowell W R."/>
        </authorList>
    </citation>
    <scope>NUCLEOTIDE SEQUENCE</scope>
</reference>
<feature type="transmembrane region" description="Helical" evidence="8">
    <location>
        <begin position="52"/>
        <end position="75"/>
    </location>
</feature>
<feature type="transmembrane region" description="Helical" evidence="8">
    <location>
        <begin position="18"/>
        <end position="40"/>
    </location>
</feature>
<dbReference type="PANTHER" id="PTHR24243">
    <property type="entry name" value="G-PROTEIN COUPLED RECEPTOR"/>
    <property type="match status" value="1"/>
</dbReference>
<dbReference type="InterPro" id="IPR000276">
    <property type="entry name" value="GPCR_Rhodpsn"/>
</dbReference>
<dbReference type="Pfam" id="PF00001">
    <property type="entry name" value="7tm_1"/>
    <property type="match status" value="1"/>
</dbReference>
<evidence type="ECO:0000256" key="5">
    <source>
        <dbReference type="ARBA" id="ARBA00023136"/>
    </source>
</evidence>
<keyword evidence="5 8" id="KW-0472">Membrane</keyword>
<dbReference type="PANTHER" id="PTHR24243:SF233">
    <property type="entry name" value="THYROTROPIN-RELEASING HORMONE RECEPTOR"/>
    <property type="match status" value="1"/>
</dbReference>
<proteinExistence type="predicted"/>
<evidence type="ECO:0000313" key="11">
    <source>
        <dbReference type="EMBL" id="CAF0796646.1"/>
    </source>
</evidence>
<keyword evidence="12" id="KW-1185">Reference proteome</keyword>
<keyword evidence="6" id="KW-0675">Receptor</keyword>
<dbReference type="SUPFAM" id="SSF81321">
    <property type="entry name" value="Family A G protein-coupled receptor-like"/>
    <property type="match status" value="1"/>
</dbReference>